<accession>A0ACC3Z2X6</accession>
<protein>
    <submittedName>
        <fullName evidence="1">Uncharacterized protein</fullName>
    </submittedName>
</protein>
<name>A0ACC3Z2X6_COLTU</name>
<evidence type="ECO:0000313" key="2">
    <source>
        <dbReference type="Proteomes" id="UP000805649"/>
    </source>
</evidence>
<reference evidence="1 2" key="1">
    <citation type="journal article" date="2020" name="Phytopathology">
        <title>Genome Sequence Resources of Colletotrichum truncatum, C. plurivorum, C. musicola, and C. sojae: Four Species Pathogenic to Soybean (Glycine max).</title>
        <authorList>
            <person name="Rogerio F."/>
            <person name="Boufleur T.R."/>
            <person name="Ciampi-Guillardi M."/>
            <person name="Sukno S.A."/>
            <person name="Thon M.R."/>
            <person name="Massola Junior N.S."/>
            <person name="Baroncelli R."/>
        </authorList>
    </citation>
    <scope>NUCLEOTIDE SEQUENCE [LARGE SCALE GENOMIC DNA]</scope>
    <source>
        <strain evidence="1 2">CMES1059</strain>
    </source>
</reference>
<proteinExistence type="predicted"/>
<organism evidence="1 2">
    <name type="scientific">Colletotrichum truncatum</name>
    <name type="common">Anthracnose fungus</name>
    <name type="synonym">Colletotrichum capsici</name>
    <dbReference type="NCBI Taxonomy" id="5467"/>
    <lineage>
        <taxon>Eukaryota</taxon>
        <taxon>Fungi</taxon>
        <taxon>Dikarya</taxon>
        <taxon>Ascomycota</taxon>
        <taxon>Pezizomycotina</taxon>
        <taxon>Sordariomycetes</taxon>
        <taxon>Hypocreomycetidae</taxon>
        <taxon>Glomerellales</taxon>
        <taxon>Glomerellaceae</taxon>
        <taxon>Colletotrichum</taxon>
        <taxon>Colletotrichum truncatum species complex</taxon>
    </lineage>
</organism>
<keyword evidence="2" id="KW-1185">Reference proteome</keyword>
<gene>
    <name evidence="1" type="ORF">CTRU02_205034</name>
</gene>
<evidence type="ECO:0000313" key="1">
    <source>
        <dbReference type="EMBL" id="KAL0938424.1"/>
    </source>
</evidence>
<dbReference type="EMBL" id="VUJX02000003">
    <property type="protein sequence ID" value="KAL0938424.1"/>
    <property type="molecule type" value="Genomic_DNA"/>
</dbReference>
<comment type="caution">
    <text evidence="1">The sequence shown here is derived from an EMBL/GenBank/DDBJ whole genome shotgun (WGS) entry which is preliminary data.</text>
</comment>
<sequence>MEDDIRRRGEIPAGFGPAFASEIDGILQHSGPRENALLWAKNLRFLTFDDGTDVSTTRKTPVSKSGQCQRCAQGVPLPSGHKCAIHANIRLTPKELETWERKLQSYSNPCVHVEDLTCDGCRHIPLFPNTGDISTFRIRRAKVECVDGIAVNCKHFVAVSYCWSSQEDDESEDKDKAQPYTVIEENGTRRPVRASRATIDRVVRFARENGFRMIWIDQECIEQDNPTEKELSIQSMDLVYQKAHTCIGLMSIKWEQRHLNAFLLDAELSAKGKQENNRRGPRPVRKGPPLPPEEFMEDLVEAVYGLVYDRWNTRAWVLQEAFIASDRMLLLFPRVEPVDVSGWWFVCHEKSLTELAVSLHMIQDALEYYVLPHFPRDIMTAEKGSWQAKFFDDIRFFYPRSIDTLFRLSLGDFWERKGCDAATALAFLKRRDLFRVADRIAILANICGYEKRLNTTELEKSGRNLSHCLLSLAIINGDLSLLLPEMYNVPSSHSIGKSEKLDNIL</sequence>
<dbReference type="Proteomes" id="UP000805649">
    <property type="component" value="Unassembled WGS sequence"/>
</dbReference>